<gene>
    <name evidence="3" type="ORF">ACJMK2_028175</name>
</gene>
<dbReference type="AlphaFoldDB" id="A0ABD3X9U0"/>
<feature type="non-terminal residue" evidence="3">
    <location>
        <position position="1"/>
    </location>
</feature>
<dbReference type="EMBL" id="JBJQND010000003">
    <property type="protein sequence ID" value="KAL3881782.1"/>
    <property type="molecule type" value="Genomic_DNA"/>
</dbReference>
<organism evidence="3 4">
    <name type="scientific">Sinanodonta woodiana</name>
    <name type="common">Chinese pond mussel</name>
    <name type="synonym">Anodonta woodiana</name>
    <dbReference type="NCBI Taxonomy" id="1069815"/>
    <lineage>
        <taxon>Eukaryota</taxon>
        <taxon>Metazoa</taxon>
        <taxon>Spiralia</taxon>
        <taxon>Lophotrochozoa</taxon>
        <taxon>Mollusca</taxon>
        <taxon>Bivalvia</taxon>
        <taxon>Autobranchia</taxon>
        <taxon>Heteroconchia</taxon>
        <taxon>Palaeoheterodonta</taxon>
        <taxon>Unionida</taxon>
        <taxon>Unionoidea</taxon>
        <taxon>Unionidae</taxon>
        <taxon>Unioninae</taxon>
        <taxon>Sinanodonta</taxon>
    </lineage>
</organism>
<proteinExistence type="predicted"/>
<feature type="domain" description="Fibronectin type-III" evidence="2">
    <location>
        <begin position="45"/>
        <end position="159"/>
    </location>
</feature>
<accession>A0ABD3X9U0</accession>
<dbReference type="SUPFAM" id="SSF49265">
    <property type="entry name" value="Fibronectin type III"/>
    <property type="match status" value="1"/>
</dbReference>
<keyword evidence="1" id="KW-1133">Transmembrane helix</keyword>
<reference evidence="3 4" key="1">
    <citation type="submission" date="2024-11" db="EMBL/GenBank/DDBJ databases">
        <title>Chromosome-level genome assembly of the freshwater bivalve Anodonta woodiana.</title>
        <authorList>
            <person name="Chen X."/>
        </authorList>
    </citation>
    <scope>NUCLEOTIDE SEQUENCE [LARGE SCALE GENOMIC DNA]</scope>
    <source>
        <strain evidence="3">MN2024</strain>
        <tissue evidence="3">Gills</tissue>
    </source>
</reference>
<evidence type="ECO:0000259" key="2">
    <source>
        <dbReference type="SMART" id="SM00060"/>
    </source>
</evidence>
<keyword evidence="4" id="KW-1185">Reference proteome</keyword>
<keyword evidence="1" id="KW-0472">Membrane</keyword>
<comment type="caution">
    <text evidence="3">The sequence shown here is derived from an EMBL/GenBank/DDBJ whole genome shotgun (WGS) entry which is preliminary data.</text>
</comment>
<dbReference type="InterPro" id="IPR036116">
    <property type="entry name" value="FN3_sf"/>
</dbReference>
<name>A0ABD3X9U0_SINWO</name>
<sequence length="251" mass="27038">ADLGGTCQNHDGCTGDGVVCSSLNNGTCVCHSAYNRYQEQCYQMPDAPKNLLALNVTSRAFTIMLEKPIEVFGELLGYVLRITLANTGRCVKEYIIRCTSGCVALFPNQTSLSIACPIETQYQSVSKEDLVLAKHNVNILDPDTVYWISVAAVNQYGKGYAADLNVTTLHEGDSNVGGGSEPNSMSTIIIASIACGTLIVIALTVAGTIIIIKRKRASQCSSDTVVDSTYMDLPCKTNEDHYDTLNVTSPY</sequence>
<dbReference type="InterPro" id="IPR013783">
    <property type="entry name" value="Ig-like_fold"/>
</dbReference>
<dbReference type="SMART" id="SM00060">
    <property type="entry name" value="FN3"/>
    <property type="match status" value="1"/>
</dbReference>
<keyword evidence="1" id="KW-0812">Transmembrane</keyword>
<feature type="transmembrane region" description="Helical" evidence="1">
    <location>
        <begin position="188"/>
        <end position="212"/>
    </location>
</feature>
<evidence type="ECO:0000313" key="4">
    <source>
        <dbReference type="Proteomes" id="UP001634394"/>
    </source>
</evidence>
<dbReference type="Gene3D" id="2.60.40.10">
    <property type="entry name" value="Immunoglobulins"/>
    <property type="match status" value="1"/>
</dbReference>
<dbReference type="InterPro" id="IPR003961">
    <property type="entry name" value="FN3_dom"/>
</dbReference>
<evidence type="ECO:0000256" key="1">
    <source>
        <dbReference type="SAM" id="Phobius"/>
    </source>
</evidence>
<protein>
    <recommendedName>
        <fullName evidence="2">Fibronectin type-III domain-containing protein</fullName>
    </recommendedName>
</protein>
<dbReference type="CDD" id="cd00063">
    <property type="entry name" value="FN3"/>
    <property type="match status" value="1"/>
</dbReference>
<evidence type="ECO:0000313" key="3">
    <source>
        <dbReference type="EMBL" id="KAL3881782.1"/>
    </source>
</evidence>
<dbReference type="Proteomes" id="UP001634394">
    <property type="component" value="Unassembled WGS sequence"/>
</dbReference>